<comment type="caution">
    <text evidence="1">The sequence shown here is derived from an EMBL/GenBank/DDBJ whole genome shotgun (WGS) entry which is preliminary data.</text>
</comment>
<name>A0A6A1VNP7_9ROSI</name>
<proteinExistence type="predicted"/>
<dbReference type="Pfam" id="PF14299">
    <property type="entry name" value="PP2"/>
    <property type="match status" value="1"/>
</dbReference>
<dbReference type="AlphaFoldDB" id="A0A6A1VNP7"/>
<protein>
    <submittedName>
        <fullName evidence="1">Protein PHLOEM PROTEIN 2-LIKE A1</fullName>
    </submittedName>
</protein>
<dbReference type="InterPro" id="IPR052147">
    <property type="entry name" value="PP2-like/Lectin"/>
</dbReference>
<keyword evidence="2" id="KW-1185">Reference proteome</keyword>
<accession>A0A6A1VNP7</accession>
<evidence type="ECO:0000313" key="2">
    <source>
        <dbReference type="Proteomes" id="UP000516437"/>
    </source>
</evidence>
<gene>
    <name evidence="1" type="ORF">CJ030_MR5G010487</name>
</gene>
<reference evidence="1 2" key="1">
    <citation type="journal article" date="2019" name="Plant Biotechnol. J.">
        <title>The red bayberry genome and genetic basis of sex determination.</title>
        <authorList>
            <person name="Jia H.M."/>
            <person name="Jia H.J."/>
            <person name="Cai Q.L."/>
            <person name="Wang Y."/>
            <person name="Zhao H.B."/>
            <person name="Yang W.F."/>
            <person name="Wang G.Y."/>
            <person name="Li Y.H."/>
            <person name="Zhan D.L."/>
            <person name="Shen Y.T."/>
            <person name="Niu Q.F."/>
            <person name="Chang L."/>
            <person name="Qiu J."/>
            <person name="Zhao L."/>
            <person name="Xie H.B."/>
            <person name="Fu W.Y."/>
            <person name="Jin J."/>
            <person name="Li X.W."/>
            <person name="Jiao Y."/>
            <person name="Zhou C.C."/>
            <person name="Tu T."/>
            <person name="Chai C.Y."/>
            <person name="Gao J.L."/>
            <person name="Fan L.J."/>
            <person name="van de Weg E."/>
            <person name="Wang J.Y."/>
            <person name="Gao Z.S."/>
        </authorList>
    </citation>
    <scope>NUCLEOTIDE SEQUENCE [LARGE SCALE GENOMIC DNA]</scope>
    <source>
        <tissue evidence="1">Leaves</tissue>
    </source>
</reference>
<dbReference type="OrthoDB" id="533833at2759"/>
<dbReference type="PANTHER" id="PTHR48478:SF1">
    <property type="entry name" value="LECTIN-LIKE"/>
    <property type="match status" value="1"/>
</dbReference>
<dbReference type="EMBL" id="RXIC02000023">
    <property type="protein sequence ID" value="KAB1213556.1"/>
    <property type="molecule type" value="Genomic_DNA"/>
</dbReference>
<organism evidence="1 2">
    <name type="scientific">Morella rubra</name>
    <name type="common">Chinese bayberry</name>
    <dbReference type="NCBI Taxonomy" id="262757"/>
    <lineage>
        <taxon>Eukaryota</taxon>
        <taxon>Viridiplantae</taxon>
        <taxon>Streptophyta</taxon>
        <taxon>Embryophyta</taxon>
        <taxon>Tracheophyta</taxon>
        <taxon>Spermatophyta</taxon>
        <taxon>Magnoliopsida</taxon>
        <taxon>eudicotyledons</taxon>
        <taxon>Gunneridae</taxon>
        <taxon>Pentapetalae</taxon>
        <taxon>rosids</taxon>
        <taxon>fabids</taxon>
        <taxon>Fagales</taxon>
        <taxon>Myricaceae</taxon>
        <taxon>Morella</taxon>
    </lineage>
</organism>
<dbReference type="GO" id="GO:0030246">
    <property type="term" value="F:carbohydrate binding"/>
    <property type="evidence" value="ECO:0007669"/>
    <property type="project" value="InterPro"/>
</dbReference>
<dbReference type="PANTHER" id="PTHR48478">
    <property type="entry name" value="LECTIN-LIKE"/>
    <property type="match status" value="1"/>
</dbReference>
<sequence length="149" mass="17481">MEKKGATDLGNNAMSEEFLEPNKKKKWIDKKNGYTCFELYARSLYICWGETPNYWTWDWFKETRLTDNASGWKYPITLQLSLPDRTVQQRQVSLSEKPRKQWIELNVGSFKSTKESGEVGFDIQGWHGGLWKNGLIRSRAILRPKQMTL</sequence>
<dbReference type="InterPro" id="IPR025886">
    <property type="entry name" value="PP2-like"/>
</dbReference>
<evidence type="ECO:0000313" key="1">
    <source>
        <dbReference type="EMBL" id="KAB1213556.1"/>
    </source>
</evidence>
<dbReference type="Proteomes" id="UP000516437">
    <property type="component" value="Chromosome 5"/>
</dbReference>